<name>L8GD92_ACACF</name>
<keyword evidence="2" id="KW-1185">Reference proteome</keyword>
<dbReference type="Proteomes" id="UP000011083">
    <property type="component" value="Unassembled WGS sequence"/>
</dbReference>
<reference evidence="1 2" key="1">
    <citation type="journal article" date="2013" name="Genome Biol.">
        <title>Genome of Acanthamoeba castellanii highlights extensive lateral gene transfer and early evolution of tyrosine kinase signaling.</title>
        <authorList>
            <person name="Clarke M."/>
            <person name="Lohan A.J."/>
            <person name="Liu B."/>
            <person name="Lagkouvardos I."/>
            <person name="Roy S."/>
            <person name="Zafar N."/>
            <person name="Bertelli C."/>
            <person name="Schilde C."/>
            <person name="Kianianmomeni A."/>
            <person name="Burglin T.R."/>
            <person name="Frech C."/>
            <person name="Turcotte B."/>
            <person name="Kopec K.O."/>
            <person name="Synnott J.M."/>
            <person name="Choo C."/>
            <person name="Paponov I."/>
            <person name="Finkler A."/>
            <person name="Soon Heng Tan C."/>
            <person name="Hutchins A.P."/>
            <person name="Weinmeier T."/>
            <person name="Rattei T."/>
            <person name="Chu J.S."/>
            <person name="Gimenez G."/>
            <person name="Irimia M."/>
            <person name="Rigden D.J."/>
            <person name="Fitzpatrick D.A."/>
            <person name="Lorenzo-Morales J."/>
            <person name="Bateman A."/>
            <person name="Chiu C.H."/>
            <person name="Tang P."/>
            <person name="Hegemann P."/>
            <person name="Fromm H."/>
            <person name="Raoult D."/>
            <person name="Greub G."/>
            <person name="Miranda-Saavedra D."/>
            <person name="Chen N."/>
            <person name="Nash P."/>
            <person name="Ginger M.L."/>
            <person name="Horn M."/>
            <person name="Schaap P."/>
            <person name="Caler L."/>
            <person name="Loftus B."/>
        </authorList>
    </citation>
    <scope>NUCLEOTIDE SEQUENCE [LARGE SCALE GENOMIC DNA]</scope>
    <source>
        <strain evidence="1 2">Neff</strain>
    </source>
</reference>
<sequence length="100" mass="11124">MDKYPQGSQSTYTKTYTFCNLSHLCKTLHFQFLSILTHITSHSPHLESVLHTNNFPLLSLLQQHTGDSTMPTQGHVPQLVPSVQQDFLHGPFTPCGSTGS</sequence>
<accession>L8GD92</accession>
<evidence type="ECO:0000313" key="1">
    <source>
        <dbReference type="EMBL" id="ELR10834.1"/>
    </source>
</evidence>
<dbReference type="GeneID" id="14911275"/>
<evidence type="ECO:0000313" key="2">
    <source>
        <dbReference type="Proteomes" id="UP000011083"/>
    </source>
</evidence>
<dbReference type="VEuPathDB" id="AmoebaDB:ACA1_179950"/>
<dbReference type="RefSeq" id="XP_004332847.1">
    <property type="nucleotide sequence ID" value="XM_004332799.1"/>
</dbReference>
<protein>
    <submittedName>
        <fullName evidence="1">Uncharacterized protein</fullName>
    </submittedName>
</protein>
<gene>
    <name evidence="1" type="ORF">ACA1_179950</name>
</gene>
<dbReference type="AlphaFoldDB" id="L8GD92"/>
<dbReference type="KEGG" id="acan:ACA1_179950"/>
<dbReference type="EMBL" id="KB008172">
    <property type="protein sequence ID" value="ELR10834.1"/>
    <property type="molecule type" value="Genomic_DNA"/>
</dbReference>
<proteinExistence type="predicted"/>
<organism evidence="1 2">
    <name type="scientific">Acanthamoeba castellanii (strain ATCC 30010 / Neff)</name>
    <dbReference type="NCBI Taxonomy" id="1257118"/>
    <lineage>
        <taxon>Eukaryota</taxon>
        <taxon>Amoebozoa</taxon>
        <taxon>Discosea</taxon>
        <taxon>Longamoebia</taxon>
        <taxon>Centramoebida</taxon>
        <taxon>Acanthamoebidae</taxon>
        <taxon>Acanthamoeba</taxon>
    </lineage>
</organism>